<comment type="caution">
    <text evidence="1">The sequence shown here is derived from an EMBL/GenBank/DDBJ whole genome shotgun (WGS) entry which is preliminary data.</text>
</comment>
<organism evidence="1 2">
    <name type="scientific">Hoylesella timonensis CRIS 5C-B1</name>
    <dbReference type="NCBI Taxonomy" id="679189"/>
    <lineage>
        <taxon>Bacteria</taxon>
        <taxon>Pseudomonadati</taxon>
        <taxon>Bacteroidota</taxon>
        <taxon>Bacteroidia</taxon>
        <taxon>Bacteroidales</taxon>
        <taxon>Prevotellaceae</taxon>
        <taxon>Hoylesella</taxon>
    </lineage>
</organism>
<gene>
    <name evidence="1" type="ORF">HMPREF9019_0904</name>
</gene>
<protein>
    <recommendedName>
        <fullName evidence="3">DUF4177 domain-containing protein</fullName>
    </recommendedName>
</protein>
<evidence type="ECO:0000313" key="2">
    <source>
        <dbReference type="Proteomes" id="UP000004001"/>
    </source>
</evidence>
<sequence length="67" mass="7803">MQQKVITIAKRFQAVDQYYLNLDSITKDINDKGWIIKQIISTSFEHQPFGQEARYPVLAVTLLIEHP</sequence>
<dbReference type="RefSeq" id="WP_008122569.1">
    <property type="nucleotide sequence ID" value="NZ_ADEF01000013.1"/>
</dbReference>
<dbReference type="AlphaFoldDB" id="D1VXG8"/>
<dbReference type="EMBL" id="ADEF01000013">
    <property type="protein sequence ID" value="EFA98128.1"/>
    <property type="molecule type" value="Genomic_DNA"/>
</dbReference>
<keyword evidence="2" id="KW-1185">Reference proteome</keyword>
<name>D1VXG8_9BACT</name>
<reference evidence="1 2" key="1">
    <citation type="submission" date="2009-12" db="EMBL/GenBank/DDBJ databases">
        <title>Genome Sequence of Prevotella timonensis CRIS 5C-B1.</title>
        <authorList>
            <person name="Durkin A.S."/>
            <person name="Madupu R."/>
            <person name="Torralba M."/>
            <person name="Methe B."/>
            <person name="Sutton G."/>
            <person name="Strausberg R.L."/>
            <person name="Nelson K.E."/>
        </authorList>
    </citation>
    <scope>NUCLEOTIDE SEQUENCE [LARGE SCALE GENOMIC DNA]</scope>
    <source>
        <strain evidence="1 2">CRIS 5C-B1</strain>
    </source>
</reference>
<accession>D1VXG8</accession>
<proteinExistence type="predicted"/>
<dbReference type="Proteomes" id="UP000004001">
    <property type="component" value="Unassembled WGS sequence"/>
</dbReference>
<evidence type="ECO:0000313" key="1">
    <source>
        <dbReference type="EMBL" id="EFA98128.1"/>
    </source>
</evidence>
<evidence type="ECO:0008006" key="3">
    <source>
        <dbReference type="Google" id="ProtNLM"/>
    </source>
</evidence>